<reference evidence="1 2" key="1">
    <citation type="journal article" date="2016" name="Nat. Commun.">
        <title>Thousands of microbial genomes shed light on interconnected biogeochemical processes in an aquifer system.</title>
        <authorList>
            <person name="Anantharaman K."/>
            <person name="Brown C.T."/>
            <person name="Hug L.A."/>
            <person name="Sharon I."/>
            <person name="Castelle C.J."/>
            <person name="Probst A.J."/>
            <person name="Thomas B.C."/>
            <person name="Singh A."/>
            <person name="Wilkins M.J."/>
            <person name="Karaoz U."/>
            <person name="Brodie E.L."/>
            <person name="Williams K.H."/>
            <person name="Hubbard S.S."/>
            <person name="Banfield J.F."/>
        </authorList>
    </citation>
    <scope>NUCLEOTIDE SEQUENCE [LARGE SCALE GENOMIC DNA]</scope>
</reference>
<accession>A0A1F6W7B1</accession>
<gene>
    <name evidence="1" type="ORF">A3B85_02790</name>
</gene>
<name>A0A1F6W7B1_9BACT</name>
<evidence type="ECO:0008006" key="3">
    <source>
        <dbReference type="Google" id="ProtNLM"/>
    </source>
</evidence>
<evidence type="ECO:0000313" key="1">
    <source>
        <dbReference type="EMBL" id="OGI77656.1"/>
    </source>
</evidence>
<proteinExistence type="predicted"/>
<sequence>MEKIKQFLESEKRKDILTVLIVILVGLGSFELGRLSKGNDGSGIKIEYSNQKANTVSSIEPIQIRISKTNSAKSFFASNRGSKYYSLGCSGGQTIKQENRIYFATKEEAEKAGYALSASCN</sequence>
<organism evidence="1 2">
    <name type="scientific">Candidatus Nomurabacteria bacterium RIFCSPHIGHO2_02_FULL_37_13</name>
    <dbReference type="NCBI Taxonomy" id="1801750"/>
    <lineage>
        <taxon>Bacteria</taxon>
        <taxon>Candidatus Nomuraibacteriota</taxon>
    </lineage>
</organism>
<comment type="caution">
    <text evidence="1">The sequence shown here is derived from an EMBL/GenBank/DDBJ whole genome shotgun (WGS) entry which is preliminary data.</text>
</comment>
<dbReference type="Proteomes" id="UP000178374">
    <property type="component" value="Unassembled WGS sequence"/>
</dbReference>
<dbReference type="SUPFAM" id="SSF57884">
    <property type="entry name" value="Ada DNA repair protein, N-terminal domain (N-Ada 10)"/>
    <property type="match status" value="1"/>
</dbReference>
<dbReference type="Gene3D" id="3.40.10.10">
    <property type="entry name" value="DNA Methylphosphotriester Repair Domain"/>
    <property type="match status" value="1"/>
</dbReference>
<dbReference type="EMBL" id="MFUA01000004">
    <property type="protein sequence ID" value="OGI77656.1"/>
    <property type="molecule type" value="Genomic_DNA"/>
</dbReference>
<protein>
    <recommendedName>
        <fullName evidence="3">Ada DNA repair metal-binding domain-containing protein</fullName>
    </recommendedName>
</protein>
<dbReference type="STRING" id="1801750.A3B85_02790"/>
<dbReference type="AlphaFoldDB" id="A0A1F6W7B1"/>
<dbReference type="InterPro" id="IPR035451">
    <property type="entry name" value="Ada-like_dom_sf"/>
</dbReference>
<evidence type="ECO:0000313" key="2">
    <source>
        <dbReference type="Proteomes" id="UP000178374"/>
    </source>
</evidence>